<proteinExistence type="predicted"/>
<dbReference type="InterPro" id="IPR036922">
    <property type="entry name" value="Rieske_2Fe-2S_sf"/>
</dbReference>
<dbReference type="Gene3D" id="2.102.10.10">
    <property type="entry name" value="Rieske [2Fe-2S] iron-sulphur domain"/>
    <property type="match status" value="1"/>
</dbReference>
<dbReference type="EMBL" id="JAVTTO010000001">
    <property type="protein sequence ID" value="MDT7830998.1"/>
    <property type="molecule type" value="Genomic_DNA"/>
</dbReference>
<dbReference type="Proteomes" id="UP001257277">
    <property type="component" value="Unassembled WGS sequence"/>
</dbReference>
<name>A0ABU3LC65_9FLAO</name>
<evidence type="ECO:0000313" key="1">
    <source>
        <dbReference type="EMBL" id="MDT7830998.1"/>
    </source>
</evidence>
<comment type="caution">
    <text evidence="1">The sequence shown here is derived from an EMBL/GenBank/DDBJ whole genome shotgun (WGS) entry which is preliminary data.</text>
</comment>
<keyword evidence="2" id="KW-1185">Reference proteome</keyword>
<accession>A0ABU3LC65</accession>
<dbReference type="SUPFAM" id="SSF50022">
    <property type="entry name" value="ISP domain"/>
    <property type="match status" value="1"/>
</dbReference>
<dbReference type="RefSeq" id="WP_349240253.1">
    <property type="nucleotide sequence ID" value="NZ_JAVTTO010000001.1"/>
</dbReference>
<organism evidence="1 2">
    <name type="scientific">Asprobacillus argus</name>
    <dbReference type="NCBI Taxonomy" id="3076534"/>
    <lineage>
        <taxon>Bacteria</taxon>
        <taxon>Pseudomonadati</taxon>
        <taxon>Bacteroidota</taxon>
        <taxon>Flavobacteriia</taxon>
        <taxon>Flavobacteriales</taxon>
        <taxon>Flavobacteriaceae</taxon>
        <taxon>Asprobacillus</taxon>
    </lineage>
</organism>
<gene>
    <name evidence="1" type="ORF">RQM59_01325</name>
</gene>
<protein>
    <recommendedName>
        <fullName evidence="3">Rieske domain-containing protein</fullName>
    </recommendedName>
</protein>
<evidence type="ECO:0008006" key="3">
    <source>
        <dbReference type="Google" id="ProtNLM"/>
    </source>
</evidence>
<sequence length="140" mass="15520">MKKLFYLLIIITFVNCSDGEPPNSCFTPNVVDETLNLDLPGFINLKVPGGWSYTVGGHRGIVVFNLNGSQFKAFDRRCPEQDQSACGPMVVENNIILKCTCDDNEYNYLNGSPLTAGATCFAKEYLVRVISPTVIRITNF</sequence>
<reference evidence="1 2" key="1">
    <citation type="submission" date="2023-09" db="EMBL/GenBank/DDBJ databases">
        <title>Novel taxa isolated from Blanes Bay.</title>
        <authorList>
            <person name="Rey-Velasco X."/>
            <person name="Lucena T."/>
        </authorList>
    </citation>
    <scope>NUCLEOTIDE SEQUENCE [LARGE SCALE GENOMIC DNA]</scope>
    <source>
        <strain evidence="1 2">S356</strain>
    </source>
</reference>
<evidence type="ECO:0000313" key="2">
    <source>
        <dbReference type="Proteomes" id="UP001257277"/>
    </source>
</evidence>